<sequence>MYKASCLCKGVQLEINGSIDNIIHCHCSLCRKSSGTAYATNGFIDISSLKIVTGQELVNAYAFKPGRLRHFCRNCASPLFSSNADLPEKLRIRLGILDSDINERPESHNFMASKANWDQVNAKIPHYEEFEPGRMNSKP</sequence>
<dbReference type="AlphaFoldDB" id="A0A167EA66"/>
<comment type="similarity">
    <text evidence="1">Belongs to the Gfa family.</text>
</comment>
<evidence type="ECO:0000256" key="4">
    <source>
        <dbReference type="ARBA" id="ARBA00023239"/>
    </source>
</evidence>
<protein>
    <recommendedName>
        <fullName evidence="5">CENP-V/GFA domain-containing protein</fullName>
    </recommendedName>
</protein>
<dbReference type="PROSITE" id="PS51891">
    <property type="entry name" value="CENP_V_GFA"/>
    <property type="match status" value="1"/>
</dbReference>
<comment type="caution">
    <text evidence="6">The sequence shown here is derived from an EMBL/GenBank/DDBJ whole genome shotgun (WGS) entry which is preliminary data.</text>
</comment>
<dbReference type="PANTHER" id="PTHR33337">
    <property type="entry name" value="GFA DOMAIN-CONTAINING PROTEIN"/>
    <property type="match status" value="1"/>
</dbReference>
<evidence type="ECO:0000259" key="5">
    <source>
        <dbReference type="PROSITE" id="PS51891"/>
    </source>
</evidence>
<dbReference type="PATRIC" id="fig|1365251.3.peg.2526"/>
<evidence type="ECO:0000256" key="2">
    <source>
        <dbReference type="ARBA" id="ARBA00022723"/>
    </source>
</evidence>
<proteinExistence type="inferred from homology"/>
<evidence type="ECO:0000313" key="6">
    <source>
        <dbReference type="EMBL" id="KZN50301.1"/>
    </source>
</evidence>
<dbReference type="Proteomes" id="UP000076503">
    <property type="component" value="Unassembled WGS sequence"/>
</dbReference>
<dbReference type="InterPro" id="IPR006913">
    <property type="entry name" value="CENP-V/GFA"/>
</dbReference>
<dbReference type="Gene3D" id="3.90.1590.10">
    <property type="entry name" value="glutathione-dependent formaldehyde- activating enzyme (gfa)"/>
    <property type="match status" value="1"/>
</dbReference>
<evidence type="ECO:0000256" key="1">
    <source>
        <dbReference type="ARBA" id="ARBA00005495"/>
    </source>
</evidence>
<dbReference type="Pfam" id="PF04828">
    <property type="entry name" value="GFA"/>
    <property type="match status" value="1"/>
</dbReference>
<dbReference type="GO" id="GO:0016846">
    <property type="term" value="F:carbon-sulfur lyase activity"/>
    <property type="evidence" value="ECO:0007669"/>
    <property type="project" value="InterPro"/>
</dbReference>
<organism evidence="6 7">
    <name type="scientific">Pseudoalteromonas luteoviolacea H33</name>
    <dbReference type="NCBI Taxonomy" id="1365251"/>
    <lineage>
        <taxon>Bacteria</taxon>
        <taxon>Pseudomonadati</taxon>
        <taxon>Pseudomonadota</taxon>
        <taxon>Gammaproteobacteria</taxon>
        <taxon>Alteromonadales</taxon>
        <taxon>Pseudoalteromonadaceae</taxon>
        <taxon>Pseudoalteromonas</taxon>
    </lineage>
</organism>
<accession>A0A167EA66</accession>
<evidence type="ECO:0000256" key="3">
    <source>
        <dbReference type="ARBA" id="ARBA00022833"/>
    </source>
</evidence>
<dbReference type="OrthoDB" id="4188830at2"/>
<dbReference type="InterPro" id="IPR011057">
    <property type="entry name" value="Mss4-like_sf"/>
</dbReference>
<dbReference type="PANTHER" id="PTHR33337:SF40">
    <property type="entry name" value="CENP-V_GFA DOMAIN-CONTAINING PROTEIN-RELATED"/>
    <property type="match status" value="1"/>
</dbReference>
<reference evidence="6 7" key="1">
    <citation type="submission" date="2013-07" db="EMBL/GenBank/DDBJ databases">
        <title>Comparative Genomic and Metabolomic Analysis of Twelve Strains of Pseudoalteromonas luteoviolacea.</title>
        <authorList>
            <person name="Vynne N.G."/>
            <person name="Mansson M."/>
            <person name="Gram L."/>
        </authorList>
    </citation>
    <scope>NUCLEOTIDE SEQUENCE [LARGE SCALE GENOMIC DNA]</scope>
    <source>
        <strain evidence="6 7">H33</strain>
    </source>
</reference>
<keyword evidence="4" id="KW-0456">Lyase</keyword>
<gene>
    <name evidence="6" type="ORF">N476_02095</name>
</gene>
<name>A0A167EA66_9GAMM</name>
<dbReference type="GO" id="GO:0046872">
    <property type="term" value="F:metal ion binding"/>
    <property type="evidence" value="ECO:0007669"/>
    <property type="project" value="UniProtKB-KW"/>
</dbReference>
<dbReference type="RefSeq" id="WP_063361978.1">
    <property type="nucleotide sequence ID" value="NZ_AUXZ01000075.1"/>
</dbReference>
<evidence type="ECO:0000313" key="7">
    <source>
        <dbReference type="Proteomes" id="UP000076503"/>
    </source>
</evidence>
<feature type="domain" description="CENP-V/GFA" evidence="5">
    <location>
        <begin position="2"/>
        <end position="118"/>
    </location>
</feature>
<keyword evidence="3" id="KW-0862">Zinc</keyword>
<dbReference type="SUPFAM" id="SSF51316">
    <property type="entry name" value="Mss4-like"/>
    <property type="match status" value="1"/>
</dbReference>
<dbReference type="EMBL" id="AUXZ01000075">
    <property type="protein sequence ID" value="KZN50301.1"/>
    <property type="molecule type" value="Genomic_DNA"/>
</dbReference>
<keyword evidence="2" id="KW-0479">Metal-binding</keyword>